<gene>
    <name evidence="1" type="ORF">CLIB1444_07S04544</name>
</gene>
<keyword evidence="2" id="KW-1185">Reference proteome</keyword>
<evidence type="ECO:0000313" key="1">
    <source>
        <dbReference type="EMBL" id="CAH6721881.1"/>
    </source>
</evidence>
<protein>
    <submittedName>
        <fullName evidence="1">Multiple RNA-binding domain-containing protein 1</fullName>
    </submittedName>
</protein>
<name>A0ACA9YBR1_9ASCO</name>
<sequence>MSRLIVKGLPKYLTEEKLKSHFSKQGNVTDVKLMKKRNGESRRFAFVGYKSRDDAEQAVDFFDQSFIDTAKIEVQLAKSFADPDVPISMKEQRRMDNERIAQQEERLLKQDQERQLKKQKVIKSKIDEEIESNPKLKEFMETFKPSSQSKSWASDSLADGSGAPSSKDLENALAEKDGPVPQIPKNDSDDEYEDFDKKPDDDEDEVMIPFNEPNENSQDDEQSNAKARDDKISDLEWLQSKRKRMIENEDRIREIEEQQRQQMKRKAHAPTRIQSEEPEVDPIEVIINKIKETGRLFIRNILYTSTEEEFQELFSKYGKLEEVHIAVDTRTGKSKGFVYIQFSDAEDAVKAFEALDKQIFQGRLLHILPGEKKKDHRLDEFDLKNLPLKKQRELKRKDQASRAQFSWNSLYMNQDAVMESVAAKLGVSKAQLINPQNSDSAVKQALAEASVIGDVRKYFEDKGVDLTSFDKRERDDKIILVKNFSFGTTIGELNEMFGQFGEIKRLLMPPAGTIAIVEFRDLPSARSAFTKLAFKRFKKTILYLEKGPKDLFTREPSSEDTVEVVNKPDAVEAKVTANDILSNEPQADVEESMEVDGPTVSVFVKNLNFSTTTEQLNNLFKTLPGFAVALVKTKPDPKKEGSTLSMGFGFVEFRSKEDADKAIAVMDGHVLDGHKLQLKLSNRTSGSTSKKAKSTNKSSKIIIKNLPFEATRKDIIELFGSFGKVKSARVPKKFNKSARGFAFVEFSLLKEAENAMNQLEGVHLLGRRLVMDYAEHDAEDAEAEIERMTKKVKQQFETQQVAAQRLAGKSKKLDLEDEEA</sequence>
<reference evidence="1" key="1">
    <citation type="submission" date="2022-06" db="EMBL/GenBank/DDBJ databases">
        <authorList>
            <person name="Legras J.-L."/>
            <person name="Devillers H."/>
            <person name="Grondin C."/>
        </authorList>
    </citation>
    <scope>NUCLEOTIDE SEQUENCE</scope>
    <source>
        <strain evidence="1">CLIB 1444</strain>
    </source>
</reference>
<dbReference type="Proteomes" id="UP001152531">
    <property type="component" value="Unassembled WGS sequence"/>
</dbReference>
<accession>A0ACA9YBR1</accession>
<proteinExistence type="predicted"/>
<evidence type="ECO:0000313" key="2">
    <source>
        <dbReference type="Proteomes" id="UP001152531"/>
    </source>
</evidence>
<comment type="caution">
    <text evidence="1">The sequence shown here is derived from an EMBL/GenBank/DDBJ whole genome shotgun (WGS) entry which is preliminary data.</text>
</comment>
<organism evidence="1 2">
    <name type="scientific">[Candida] jaroonii</name>
    <dbReference type="NCBI Taxonomy" id="467808"/>
    <lineage>
        <taxon>Eukaryota</taxon>
        <taxon>Fungi</taxon>
        <taxon>Dikarya</taxon>
        <taxon>Ascomycota</taxon>
        <taxon>Saccharomycotina</taxon>
        <taxon>Pichiomycetes</taxon>
        <taxon>Debaryomycetaceae</taxon>
        <taxon>Yamadazyma</taxon>
    </lineage>
</organism>
<dbReference type="EMBL" id="CALSDN010000007">
    <property type="protein sequence ID" value="CAH6721881.1"/>
    <property type="molecule type" value="Genomic_DNA"/>
</dbReference>